<dbReference type="AlphaFoldDB" id="A0A8S1K9C3"/>
<name>A0A8S1K9C3_9CILI</name>
<evidence type="ECO:0000256" key="1">
    <source>
        <dbReference type="SAM" id="MobiDB-lite"/>
    </source>
</evidence>
<accession>A0A8S1K9C3</accession>
<keyword evidence="3" id="KW-1185">Reference proteome</keyword>
<evidence type="ECO:0000313" key="3">
    <source>
        <dbReference type="Proteomes" id="UP000692954"/>
    </source>
</evidence>
<dbReference type="EMBL" id="CAJJDN010000004">
    <property type="protein sequence ID" value="CAD8049606.1"/>
    <property type="molecule type" value="Genomic_DNA"/>
</dbReference>
<feature type="region of interest" description="Disordered" evidence="1">
    <location>
        <begin position="126"/>
        <end position="145"/>
    </location>
</feature>
<comment type="caution">
    <text evidence="2">The sequence shown here is derived from an EMBL/GenBank/DDBJ whole genome shotgun (WGS) entry which is preliminary data.</text>
</comment>
<sequence>MVYYSIQINKNRQNSKALLLIRLNLQFLKVQNIKINYQNFAQDLKIQRYTLKFQKTILRLFNINLQEEYKRIDHKILVRLIILKSESHRRIIQLINNRYIRLYEIQFYEQKKKNFIKKSQETKLEKDYKATKRKPAKKKDLQQQNYSKQKQISQAQVQIQQQQLIIDDIQQYIDQETKIQRFNYFDNI</sequence>
<protein>
    <submittedName>
        <fullName evidence="2">Uncharacterized protein</fullName>
    </submittedName>
</protein>
<reference evidence="2" key="1">
    <citation type="submission" date="2021-01" db="EMBL/GenBank/DDBJ databases">
        <authorList>
            <consortium name="Genoscope - CEA"/>
            <person name="William W."/>
        </authorList>
    </citation>
    <scope>NUCLEOTIDE SEQUENCE</scope>
</reference>
<proteinExistence type="predicted"/>
<gene>
    <name evidence="2" type="ORF">PSON_ATCC_30995.1.T0040222</name>
</gene>
<organism evidence="2 3">
    <name type="scientific">Paramecium sonneborni</name>
    <dbReference type="NCBI Taxonomy" id="65129"/>
    <lineage>
        <taxon>Eukaryota</taxon>
        <taxon>Sar</taxon>
        <taxon>Alveolata</taxon>
        <taxon>Ciliophora</taxon>
        <taxon>Intramacronucleata</taxon>
        <taxon>Oligohymenophorea</taxon>
        <taxon>Peniculida</taxon>
        <taxon>Parameciidae</taxon>
        <taxon>Paramecium</taxon>
    </lineage>
</organism>
<evidence type="ECO:0000313" key="2">
    <source>
        <dbReference type="EMBL" id="CAD8049606.1"/>
    </source>
</evidence>
<dbReference type="Proteomes" id="UP000692954">
    <property type="component" value="Unassembled WGS sequence"/>
</dbReference>